<evidence type="ECO:0000256" key="2">
    <source>
        <dbReference type="ARBA" id="ARBA00008432"/>
    </source>
</evidence>
<evidence type="ECO:0000256" key="4">
    <source>
        <dbReference type="ARBA" id="ARBA00022989"/>
    </source>
</evidence>
<dbReference type="InterPro" id="IPR036259">
    <property type="entry name" value="MFS_trans_sf"/>
</dbReference>
<comment type="similarity">
    <text evidence="2">Belongs to the major facilitator superfamily. Nitrate/nitrite porter (TC 2.A.1.8) family.</text>
</comment>
<evidence type="ECO:0000256" key="1">
    <source>
        <dbReference type="ARBA" id="ARBA00004141"/>
    </source>
</evidence>
<keyword evidence="5 6" id="KW-0472">Membrane</keyword>
<keyword evidence="4 6" id="KW-1133">Transmembrane helix</keyword>
<feature type="transmembrane region" description="Helical" evidence="6">
    <location>
        <begin position="282"/>
        <end position="301"/>
    </location>
</feature>
<evidence type="ECO:0000256" key="3">
    <source>
        <dbReference type="ARBA" id="ARBA00022692"/>
    </source>
</evidence>
<feature type="transmembrane region" description="Helical" evidence="6">
    <location>
        <begin position="84"/>
        <end position="101"/>
    </location>
</feature>
<feature type="transmembrane region" description="Helical" evidence="6">
    <location>
        <begin position="339"/>
        <end position="362"/>
    </location>
</feature>
<name>A0ABP8YMI0_9MICO</name>
<dbReference type="Gene3D" id="1.20.1250.20">
    <property type="entry name" value="MFS general substrate transporter like domains"/>
    <property type="match status" value="1"/>
</dbReference>
<dbReference type="Proteomes" id="UP001500556">
    <property type="component" value="Unassembled WGS sequence"/>
</dbReference>
<feature type="transmembrane region" description="Helical" evidence="6">
    <location>
        <begin position="417"/>
        <end position="437"/>
    </location>
</feature>
<feature type="transmembrane region" description="Helical" evidence="6">
    <location>
        <begin position="383"/>
        <end position="405"/>
    </location>
</feature>
<feature type="transmembrane region" description="Helical" evidence="6">
    <location>
        <begin position="313"/>
        <end position="333"/>
    </location>
</feature>
<feature type="transmembrane region" description="Helical" evidence="6">
    <location>
        <begin position="139"/>
        <end position="157"/>
    </location>
</feature>
<proteinExistence type="inferred from homology"/>
<dbReference type="PANTHER" id="PTHR23515">
    <property type="entry name" value="HIGH-AFFINITY NITRATE TRANSPORTER 2.3"/>
    <property type="match status" value="1"/>
</dbReference>
<comment type="subcellular location">
    <subcellularLocation>
        <location evidence="1">Membrane</location>
        <topology evidence="1">Multi-pass membrane protein</topology>
    </subcellularLocation>
</comment>
<feature type="transmembrane region" description="Helical" evidence="6">
    <location>
        <begin position="113"/>
        <end position="133"/>
    </location>
</feature>
<dbReference type="EMBL" id="BAABLO010000013">
    <property type="protein sequence ID" value="GAA4732060.1"/>
    <property type="molecule type" value="Genomic_DNA"/>
</dbReference>
<feature type="transmembrane region" description="Helical" evidence="6">
    <location>
        <begin position="46"/>
        <end position="64"/>
    </location>
</feature>
<dbReference type="InterPro" id="IPR011701">
    <property type="entry name" value="MFS"/>
</dbReference>
<dbReference type="SUPFAM" id="SSF103473">
    <property type="entry name" value="MFS general substrate transporter"/>
    <property type="match status" value="1"/>
</dbReference>
<sequence length="448" mass="46527">MTTELTPTEAVGLSHPVRRSGRWFDHWDPEDPTFWRGGGRTIARRNLAVSISAELLGFCVWALWSVVVPLLPAAGFDLTLDQQFWLIALPSLVGATVRIPYTFAVPLFGGRNWTVVSALLLLVPATALAWVVSEPSSPFGLLLACAALAGFGGGNFASSMTNISFFFPEAEKGKALGLNAAGGNLGTGVVQLVVPAVITLGAGTHLERAGLMFIPLVLLAAVAAWRGMDNLSGVRSDYGSFARAARNRHTWVISFLYIGTFGSFIGYSGAFPTLLKTQFPQAPSTVAFLGALIGALCRPLGGMVADRLGGARVTIGAFALLAAGAVGAVAGLASHGFPLFFGSFLVLFLGAGIGNGATYRMIPAVFRAGVSAERLPTARKTAAGCIGIAGAVGAYGGFLIPRGFAMAKATYGSLVPALWVFVAAYVVMAATTYVVYARGGSALSAEKI</sequence>
<feature type="transmembrane region" description="Helical" evidence="6">
    <location>
        <begin position="209"/>
        <end position="228"/>
    </location>
</feature>
<evidence type="ECO:0000256" key="5">
    <source>
        <dbReference type="ARBA" id="ARBA00023136"/>
    </source>
</evidence>
<organism evidence="7 8">
    <name type="scientific">Pedococcus ginsenosidimutans</name>
    <dbReference type="NCBI Taxonomy" id="490570"/>
    <lineage>
        <taxon>Bacteria</taxon>
        <taxon>Bacillati</taxon>
        <taxon>Actinomycetota</taxon>
        <taxon>Actinomycetes</taxon>
        <taxon>Micrococcales</taxon>
        <taxon>Intrasporangiaceae</taxon>
        <taxon>Pedococcus</taxon>
    </lineage>
</organism>
<gene>
    <name evidence="7" type="ORF">GCM10025782_34010</name>
</gene>
<evidence type="ECO:0000313" key="7">
    <source>
        <dbReference type="EMBL" id="GAA4732060.1"/>
    </source>
</evidence>
<dbReference type="RefSeq" id="WP_345505062.1">
    <property type="nucleotide sequence ID" value="NZ_BAABLO010000013.1"/>
</dbReference>
<accession>A0ABP8YMI0</accession>
<dbReference type="InterPro" id="IPR044772">
    <property type="entry name" value="NO3_transporter"/>
</dbReference>
<dbReference type="CDD" id="cd17341">
    <property type="entry name" value="MFS_NRT2_like"/>
    <property type="match status" value="1"/>
</dbReference>
<reference evidence="8" key="1">
    <citation type="journal article" date="2019" name="Int. J. Syst. Evol. Microbiol.">
        <title>The Global Catalogue of Microorganisms (GCM) 10K type strain sequencing project: providing services to taxonomists for standard genome sequencing and annotation.</title>
        <authorList>
            <consortium name="The Broad Institute Genomics Platform"/>
            <consortium name="The Broad Institute Genome Sequencing Center for Infectious Disease"/>
            <person name="Wu L."/>
            <person name="Ma J."/>
        </authorList>
    </citation>
    <scope>NUCLEOTIDE SEQUENCE [LARGE SCALE GENOMIC DNA]</scope>
    <source>
        <strain evidence="8">JCM 18961</strain>
    </source>
</reference>
<keyword evidence="3 6" id="KW-0812">Transmembrane</keyword>
<evidence type="ECO:0000256" key="6">
    <source>
        <dbReference type="SAM" id="Phobius"/>
    </source>
</evidence>
<dbReference type="Pfam" id="PF07690">
    <property type="entry name" value="MFS_1"/>
    <property type="match status" value="1"/>
</dbReference>
<protein>
    <submittedName>
        <fullName evidence="7">NarK family nitrate/nitrite MFS transporter</fullName>
    </submittedName>
</protein>
<keyword evidence="8" id="KW-1185">Reference proteome</keyword>
<evidence type="ECO:0000313" key="8">
    <source>
        <dbReference type="Proteomes" id="UP001500556"/>
    </source>
</evidence>
<feature type="transmembrane region" description="Helical" evidence="6">
    <location>
        <begin position="178"/>
        <end position="203"/>
    </location>
</feature>
<comment type="caution">
    <text evidence="7">The sequence shown here is derived from an EMBL/GenBank/DDBJ whole genome shotgun (WGS) entry which is preliminary data.</text>
</comment>
<feature type="transmembrane region" description="Helical" evidence="6">
    <location>
        <begin position="249"/>
        <end position="270"/>
    </location>
</feature>